<dbReference type="Pfam" id="PF14905">
    <property type="entry name" value="OMP_b-brl_3"/>
    <property type="match status" value="1"/>
</dbReference>
<organism evidence="6 7">
    <name type="scientific">Persicitalea jodogahamensis</name>
    <dbReference type="NCBI Taxonomy" id="402147"/>
    <lineage>
        <taxon>Bacteria</taxon>
        <taxon>Pseudomonadati</taxon>
        <taxon>Bacteroidota</taxon>
        <taxon>Cytophagia</taxon>
        <taxon>Cytophagales</taxon>
        <taxon>Spirosomataceae</taxon>
        <taxon>Persicitalea</taxon>
    </lineage>
</organism>
<evidence type="ECO:0000259" key="5">
    <source>
        <dbReference type="Pfam" id="PF14905"/>
    </source>
</evidence>
<feature type="domain" description="TonB-dependent receptor plug" evidence="4">
    <location>
        <begin position="159"/>
        <end position="237"/>
    </location>
</feature>
<dbReference type="InterPro" id="IPR041700">
    <property type="entry name" value="OMP_b-brl_3"/>
</dbReference>
<evidence type="ECO:0000259" key="4">
    <source>
        <dbReference type="Pfam" id="PF07715"/>
    </source>
</evidence>
<dbReference type="SUPFAM" id="SSF56935">
    <property type="entry name" value="Porins"/>
    <property type="match status" value="1"/>
</dbReference>
<dbReference type="RefSeq" id="WP_189566329.1">
    <property type="nucleotide sequence ID" value="NZ_BMXF01000004.1"/>
</dbReference>
<comment type="subcellular location">
    <subcellularLocation>
        <location evidence="1">Cell outer membrane</location>
    </subcellularLocation>
</comment>
<dbReference type="Gene3D" id="2.170.130.10">
    <property type="entry name" value="TonB-dependent receptor, plug domain"/>
    <property type="match status" value="1"/>
</dbReference>
<evidence type="ECO:0000313" key="6">
    <source>
        <dbReference type="EMBL" id="GHB80670.1"/>
    </source>
</evidence>
<feature type="domain" description="Outer membrane protein beta-barrel" evidence="5">
    <location>
        <begin position="393"/>
        <end position="799"/>
    </location>
</feature>
<keyword evidence="3" id="KW-0998">Cell outer membrane</keyword>
<dbReference type="InterPro" id="IPR008969">
    <property type="entry name" value="CarboxyPept-like_regulatory"/>
</dbReference>
<dbReference type="GO" id="GO:0009279">
    <property type="term" value="C:cell outer membrane"/>
    <property type="evidence" value="ECO:0007669"/>
    <property type="project" value="UniProtKB-SubCell"/>
</dbReference>
<evidence type="ECO:0000313" key="7">
    <source>
        <dbReference type="Proteomes" id="UP000598271"/>
    </source>
</evidence>
<dbReference type="Pfam" id="PF07715">
    <property type="entry name" value="Plug"/>
    <property type="match status" value="1"/>
</dbReference>
<dbReference type="SUPFAM" id="SSF49464">
    <property type="entry name" value="Carboxypeptidase regulatory domain-like"/>
    <property type="match status" value="1"/>
</dbReference>
<name>A0A8J3GBA7_9BACT</name>
<dbReference type="PANTHER" id="PTHR40980">
    <property type="entry name" value="PLUG DOMAIN-CONTAINING PROTEIN"/>
    <property type="match status" value="1"/>
</dbReference>
<dbReference type="Pfam" id="PF13715">
    <property type="entry name" value="CarbopepD_reg_2"/>
    <property type="match status" value="1"/>
</dbReference>
<dbReference type="InterPro" id="IPR037066">
    <property type="entry name" value="Plug_dom_sf"/>
</dbReference>
<keyword evidence="2" id="KW-0472">Membrane</keyword>
<comment type="caution">
    <text evidence="6">The sequence shown here is derived from an EMBL/GenBank/DDBJ whole genome shotgun (WGS) entry which is preliminary data.</text>
</comment>
<evidence type="ECO:0000256" key="3">
    <source>
        <dbReference type="ARBA" id="ARBA00023237"/>
    </source>
</evidence>
<dbReference type="InterPro" id="IPR012910">
    <property type="entry name" value="Plug_dom"/>
</dbReference>
<dbReference type="Gene3D" id="2.60.40.1120">
    <property type="entry name" value="Carboxypeptidase-like, regulatory domain"/>
    <property type="match status" value="1"/>
</dbReference>
<protein>
    <submittedName>
        <fullName evidence="6">TonB-dependent receptor</fullName>
    </submittedName>
</protein>
<keyword evidence="6" id="KW-0675">Receptor</keyword>
<dbReference type="EMBL" id="BMXF01000004">
    <property type="protein sequence ID" value="GHB80670.1"/>
    <property type="molecule type" value="Genomic_DNA"/>
</dbReference>
<accession>A0A8J3GBA7</accession>
<reference evidence="6 7" key="1">
    <citation type="journal article" date="2014" name="Int. J. Syst. Evol. Microbiol.">
        <title>Complete genome sequence of Corynebacterium casei LMG S-19264T (=DSM 44701T), isolated from a smear-ripened cheese.</title>
        <authorList>
            <consortium name="US DOE Joint Genome Institute (JGI-PGF)"/>
            <person name="Walter F."/>
            <person name="Albersmeier A."/>
            <person name="Kalinowski J."/>
            <person name="Ruckert C."/>
        </authorList>
    </citation>
    <scope>NUCLEOTIDE SEQUENCE [LARGE SCALE GENOMIC DNA]</scope>
    <source>
        <strain evidence="6 7">KCTC 12866</strain>
    </source>
</reference>
<proteinExistence type="predicted"/>
<dbReference type="AlphaFoldDB" id="A0A8J3GBA7"/>
<keyword evidence="7" id="KW-1185">Reference proteome</keyword>
<dbReference type="Proteomes" id="UP000598271">
    <property type="component" value="Unassembled WGS sequence"/>
</dbReference>
<dbReference type="PANTHER" id="PTHR40980:SF4">
    <property type="entry name" value="TONB-DEPENDENT RECEPTOR-LIKE BETA-BARREL DOMAIN-CONTAINING PROTEIN"/>
    <property type="match status" value="1"/>
</dbReference>
<dbReference type="Gene3D" id="2.40.170.20">
    <property type="entry name" value="TonB-dependent receptor, beta-barrel domain"/>
    <property type="match status" value="1"/>
</dbReference>
<gene>
    <name evidence="6" type="ORF">GCM10007390_38870</name>
</gene>
<sequence>MKKSTQLFFSVGKIRPAAAALFFFFFFSLKSFAQKGEVRGQIVDTQTTDPLPFASIRIYQAGNKSELATGNVADDEGKFTVAVKSGTYYALIEFMGYQAFKTAEFTISKENSAHEFGTLKLASNTNTLDEVVVQAEKSSMELSLDKRIFNVGKDLANAGGTATDILSNIPSVSVDPEGGVKLRGSGNVRILVDGKPSGLVSFKGGSGLQQLQGSLIERVEIITNPSARYEAEGMAGIINIVLKKERKEGFNGSFELITGQPVNYGGAANLNYRHRKVNFFINYGIAYRKSPWRSNLDQEVYRNDSTFITRQNVTGNVFGFNQNIRGGLDFFFTETSILTASYLFRRSDAGRETDITYRDFVNSPKNPVGTTYRRQEEREKEPNSEYVLSWRKQFLRKDHELTTEVRFLDNWESSDQTFTQRAVRLDGQPDPAGNQLQKSLNDEFEKQLLFQVDYIQPIGKEGKFEAGLRTSFRDMVNDFVVNEKNEQGEFIPLPDLKNYFIYNENIHAAYGILGNKVRRFSYQIGVRGEYTDVETTLRETNVVNPRRYANLFPSAHFTYNLPKDNALQLSFSRRIRRPVYNDLSPFMTFADSRNFFSGNPNLNPEFSNVFELGHINYFDKGSFTSSVYYRMTDGKIERIRQVNADGFSVTRPENLLSENSYGVEFTSSLQPAKWWKNDFNFNFFHANIDGSNILDSYKTQTYSWFVRQTSRFTLTNGIDTQLRANYEAPQKTAQGTRQGLFYLDLSASKDVLQGKGTFNLSVLDVFNSRRYRSITEGPNFYTFSNTQRRMRQVNLTFNYRINQKKSTQPKKGEEY</sequence>
<evidence type="ECO:0000256" key="1">
    <source>
        <dbReference type="ARBA" id="ARBA00004442"/>
    </source>
</evidence>
<dbReference type="InterPro" id="IPR036942">
    <property type="entry name" value="Beta-barrel_TonB_sf"/>
</dbReference>
<evidence type="ECO:0000256" key="2">
    <source>
        <dbReference type="ARBA" id="ARBA00023136"/>
    </source>
</evidence>